<dbReference type="GeneID" id="20642260"/>
<evidence type="ECO:0000313" key="1">
    <source>
        <dbReference type="EMBL" id="EGZ13921.1"/>
    </source>
</evidence>
<accession>G4ZQX3</accession>
<proteinExistence type="predicted"/>
<keyword evidence="2" id="KW-1185">Reference proteome</keyword>
<evidence type="ECO:0000313" key="2">
    <source>
        <dbReference type="Proteomes" id="UP000002640"/>
    </source>
</evidence>
<reference evidence="1 2" key="1">
    <citation type="journal article" date="2006" name="Science">
        <title>Phytophthora genome sequences uncover evolutionary origins and mechanisms of pathogenesis.</title>
        <authorList>
            <person name="Tyler B.M."/>
            <person name="Tripathy S."/>
            <person name="Zhang X."/>
            <person name="Dehal P."/>
            <person name="Jiang R.H."/>
            <person name="Aerts A."/>
            <person name="Arredondo F.D."/>
            <person name="Baxter L."/>
            <person name="Bensasson D."/>
            <person name="Beynon J.L."/>
            <person name="Chapman J."/>
            <person name="Damasceno C.M."/>
            <person name="Dorrance A.E."/>
            <person name="Dou D."/>
            <person name="Dickerman A.W."/>
            <person name="Dubchak I.L."/>
            <person name="Garbelotto M."/>
            <person name="Gijzen M."/>
            <person name="Gordon S.G."/>
            <person name="Govers F."/>
            <person name="Grunwald N.J."/>
            <person name="Huang W."/>
            <person name="Ivors K.L."/>
            <person name="Jones R.W."/>
            <person name="Kamoun S."/>
            <person name="Krampis K."/>
            <person name="Lamour K.H."/>
            <person name="Lee M.K."/>
            <person name="McDonald W.H."/>
            <person name="Medina M."/>
            <person name="Meijer H.J."/>
            <person name="Nordberg E.K."/>
            <person name="Maclean D.J."/>
            <person name="Ospina-Giraldo M.D."/>
            <person name="Morris P.F."/>
            <person name="Phuntumart V."/>
            <person name="Putnam N.H."/>
            <person name="Rash S."/>
            <person name="Rose J.K."/>
            <person name="Sakihama Y."/>
            <person name="Salamov A.A."/>
            <person name="Savidor A."/>
            <person name="Scheuring C.F."/>
            <person name="Smith B.M."/>
            <person name="Sobral B.W."/>
            <person name="Terry A."/>
            <person name="Torto-Alalibo T.A."/>
            <person name="Win J."/>
            <person name="Xu Z."/>
            <person name="Zhang H."/>
            <person name="Grigoriev I.V."/>
            <person name="Rokhsar D.S."/>
            <person name="Boore J.L."/>
        </authorList>
    </citation>
    <scope>NUCLEOTIDE SEQUENCE [LARGE SCALE GENOMIC DNA]</scope>
    <source>
        <strain evidence="1 2">P6497</strain>
    </source>
</reference>
<dbReference type="RefSeq" id="XP_009531350.1">
    <property type="nucleotide sequence ID" value="XM_009533055.1"/>
</dbReference>
<dbReference type="AlphaFoldDB" id="G4ZQX3"/>
<dbReference type="InParanoid" id="G4ZQX3"/>
<dbReference type="KEGG" id="psoj:PHYSODRAFT_303277"/>
<sequence length="108" mass="12107">MSLVFDFGHIEMAWWVAEDVRQHLVFKTLQIDKREIVVHTKFQDESVRRSIWDAIQRCPNDIQQLASGSEASSVSMGTFTSENLVRVRPAMVSASLSAPAGSSTYCTD</sequence>
<organism evidence="1 2">
    <name type="scientific">Phytophthora sojae (strain P6497)</name>
    <name type="common">Soybean stem and root rot agent</name>
    <name type="synonym">Phytophthora megasperma f. sp. glycines</name>
    <dbReference type="NCBI Taxonomy" id="1094619"/>
    <lineage>
        <taxon>Eukaryota</taxon>
        <taxon>Sar</taxon>
        <taxon>Stramenopiles</taxon>
        <taxon>Oomycota</taxon>
        <taxon>Peronosporomycetes</taxon>
        <taxon>Peronosporales</taxon>
        <taxon>Peronosporaceae</taxon>
        <taxon>Phytophthora</taxon>
    </lineage>
</organism>
<dbReference type="Proteomes" id="UP000002640">
    <property type="component" value="Unassembled WGS sequence"/>
</dbReference>
<dbReference type="EMBL" id="JH159156">
    <property type="protein sequence ID" value="EGZ13921.1"/>
    <property type="molecule type" value="Genomic_DNA"/>
</dbReference>
<protein>
    <submittedName>
        <fullName evidence="1">Uncharacterized protein</fullName>
    </submittedName>
</protein>
<gene>
    <name evidence="1" type="ORF">PHYSODRAFT_303277</name>
</gene>
<name>G4ZQX3_PHYSP</name>